<dbReference type="CDD" id="cd04301">
    <property type="entry name" value="NAT_SF"/>
    <property type="match status" value="1"/>
</dbReference>
<proteinExistence type="predicted"/>
<evidence type="ECO:0000259" key="1">
    <source>
        <dbReference type="PROSITE" id="PS51186"/>
    </source>
</evidence>
<keyword evidence="2" id="KW-0808">Transferase</keyword>
<dbReference type="Proteomes" id="UP000325517">
    <property type="component" value="Chromosome"/>
</dbReference>
<dbReference type="InterPro" id="IPR000182">
    <property type="entry name" value="GNAT_dom"/>
</dbReference>
<gene>
    <name evidence="2" type="ORF">PB01_04520</name>
</gene>
<protein>
    <submittedName>
        <fullName evidence="2">GNAT family N-acetyltransferase</fullName>
    </submittedName>
</protein>
<dbReference type="EMBL" id="CP031223">
    <property type="protein sequence ID" value="QFG01101.1"/>
    <property type="molecule type" value="Genomic_DNA"/>
</dbReference>
<dbReference type="PROSITE" id="PS51186">
    <property type="entry name" value="GNAT"/>
    <property type="match status" value="1"/>
</dbReference>
<dbReference type="Pfam" id="PF00583">
    <property type="entry name" value="Acetyltransf_1"/>
    <property type="match status" value="1"/>
</dbReference>
<dbReference type="PANTHER" id="PTHR41700">
    <property type="entry name" value="GCN5-RELATED N-ACETYLTRANSFERASE"/>
    <property type="match status" value="1"/>
</dbReference>
<evidence type="ECO:0000313" key="3">
    <source>
        <dbReference type="Proteomes" id="UP000325517"/>
    </source>
</evidence>
<evidence type="ECO:0000313" key="2">
    <source>
        <dbReference type="EMBL" id="QFG01101.1"/>
    </source>
</evidence>
<name>A0A5J6STC0_9BACI</name>
<dbReference type="KEGG" id="psyo:PB01_04520"/>
<dbReference type="SUPFAM" id="SSF55729">
    <property type="entry name" value="Acyl-CoA N-acyltransferases (Nat)"/>
    <property type="match status" value="1"/>
</dbReference>
<sequence>MLSDTITIRVLKSVEEMRIVQQLEETVWGMGSIPVHQTLTAVKNGGLIIGAFDMKKLVGFSYGFAGFKNDEVYLCSHMLGVHPDYQLRGIGKKLKDTQLIIAKEMGYKLITWTFDPLESRNAYLNVSKLYGIVDTYIENCYGEMEGGLNAGLPTDRLQIEWRITSERVEDKWMPVNLIYEQPFQIKVSKHNLPVLVEPLLFEPTQEGYELPIPHNIQEIKTVDPELALNWRLQTRKIMQKLFTAGYTLVSVRKTVEPVNYYQFVKKSTIPFH</sequence>
<feature type="domain" description="N-acetyltransferase" evidence="1">
    <location>
        <begin position="6"/>
        <end position="155"/>
    </location>
</feature>
<organism evidence="2 3">
    <name type="scientific">Psychrobacillus glaciei</name>
    <dbReference type="NCBI Taxonomy" id="2283160"/>
    <lineage>
        <taxon>Bacteria</taxon>
        <taxon>Bacillati</taxon>
        <taxon>Bacillota</taxon>
        <taxon>Bacilli</taxon>
        <taxon>Bacillales</taxon>
        <taxon>Bacillaceae</taxon>
        <taxon>Psychrobacillus</taxon>
    </lineage>
</organism>
<reference evidence="2 3" key="1">
    <citation type="submission" date="2018-07" db="EMBL/GenBank/DDBJ databases">
        <title>Complete genome sequence of Psychrobacillus sp. PB01, isolated from iceberg, and comparative genome analysis of Psychrobacillus strains.</title>
        <authorList>
            <person name="Lee P.C."/>
        </authorList>
    </citation>
    <scope>NUCLEOTIDE SEQUENCE [LARGE SCALE GENOMIC DNA]</scope>
    <source>
        <strain evidence="2 3">PB01</strain>
    </source>
</reference>
<dbReference type="PANTHER" id="PTHR41700:SF1">
    <property type="entry name" value="N-ACETYLTRANSFERASE DOMAIN-CONTAINING PROTEIN"/>
    <property type="match status" value="1"/>
</dbReference>
<accession>A0A5J6STC0</accession>
<dbReference type="AlphaFoldDB" id="A0A5J6STC0"/>
<keyword evidence="3" id="KW-1185">Reference proteome</keyword>
<dbReference type="GO" id="GO:0016747">
    <property type="term" value="F:acyltransferase activity, transferring groups other than amino-acyl groups"/>
    <property type="evidence" value="ECO:0007669"/>
    <property type="project" value="InterPro"/>
</dbReference>
<dbReference type="Gene3D" id="3.40.630.30">
    <property type="match status" value="1"/>
</dbReference>
<dbReference type="InterPro" id="IPR038764">
    <property type="entry name" value="GNAT_N_AcTrfase_prd"/>
</dbReference>
<dbReference type="InterPro" id="IPR016181">
    <property type="entry name" value="Acyl_CoA_acyltransferase"/>
</dbReference>
<dbReference type="OrthoDB" id="9797990at2"/>